<evidence type="ECO:0000256" key="2">
    <source>
        <dbReference type="PROSITE-ProRule" id="PRU00339"/>
    </source>
</evidence>
<dbReference type="Pfam" id="PF09699">
    <property type="entry name" value="Paired_CXXCH_1"/>
    <property type="match status" value="1"/>
</dbReference>
<evidence type="ECO:0000259" key="4">
    <source>
        <dbReference type="Pfam" id="PF09699"/>
    </source>
</evidence>
<dbReference type="RefSeq" id="WP_044229935.1">
    <property type="nucleotide sequence ID" value="NZ_JBKAGJ010000038.1"/>
</dbReference>
<dbReference type="InterPro" id="IPR019734">
    <property type="entry name" value="TPR_rpt"/>
</dbReference>
<feature type="domain" description="Doubled CXXCH motif" evidence="4">
    <location>
        <begin position="316"/>
        <end position="347"/>
    </location>
</feature>
<dbReference type="Proteomes" id="UP000029736">
    <property type="component" value="Unassembled WGS sequence"/>
</dbReference>
<evidence type="ECO:0000256" key="1">
    <source>
        <dbReference type="ARBA" id="ARBA00022729"/>
    </source>
</evidence>
<dbReference type="Gene3D" id="1.10.1130.10">
    <property type="entry name" value="Flavocytochrome C3, Chain A"/>
    <property type="match status" value="1"/>
</dbReference>
<evidence type="ECO:0000313" key="7">
    <source>
        <dbReference type="Proteomes" id="UP000029736"/>
    </source>
</evidence>
<dbReference type="Gene3D" id="1.25.40.10">
    <property type="entry name" value="Tetratricopeptide repeat domain"/>
    <property type="match status" value="1"/>
</dbReference>
<dbReference type="PROSITE" id="PS50005">
    <property type="entry name" value="TPR"/>
    <property type="match status" value="2"/>
</dbReference>
<evidence type="ECO:0000313" key="6">
    <source>
        <dbReference type="EMBL" id="KGE84994.1"/>
    </source>
</evidence>
<gene>
    <name evidence="6" type="ORF">IX84_30745</name>
</gene>
<sequence>MIKRLIYLFFGALALAMVFCTRDLPDRAAQSDTYKNLAPGVAYVGMQTCKSCHSNVHSTFIHTGMGRSFDRATLEKTDAKFGPHAVVYDEASDLYYQPFFRDSQMYVLEYRLEGLDTVHQRLEQIDYIVGSGQHTNSHMVDFNGYLYQAPVTYYTQDERWDMAPGFRGDNIRFSRLLSAECITCHNHLPEQVPGSMNKYVNMPTGIECERCHGPGEIHVKEKLAGEIIDTSKFTDYSIVNPRDLSRDLQMDLCQRCHLQGIAVLQDGKSFYDFKPGMRLEEVFNVFLPRYTDSHEKFIMASQADRLRLSACYLNSEMTCITCHNPHKSIEVTGKGQYNNACKSCHDGPEESTCAFPLAERLSQGNDCSGCHMPRSGSIDIPHVNITDHYISKETAKSSKKEQSATQEGTFLGLEILTKETGTALEMAKGYLAMYDKYVQSSMVLDSAWAYLQRSEALETEQFPVEVHYFFAREDYSNVLRRSTGKMPADVKDAWTAYRIGEAFYQSGEFQKAANFYRRADKLLPFHLDFKEKLGAALVQLRQLPEAEEVLGWVIRENPKRPRALSNFGFVRVLQGHTKEAEEYYDRAIALDPDYIQALLNKAAVRLLNKDYKTVKEILNRVLRLDPEHPQAIAILQQLNQLH</sequence>
<feature type="chain" id="PRO_5001947533" description="Pilus assembly protein TadD" evidence="3">
    <location>
        <begin position="17"/>
        <end position="642"/>
    </location>
</feature>
<feature type="repeat" description="TPR" evidence="2">
    <location>
        <begin position="561"/>
        <end position="594"/>
    </location>
</feature>
<dbReference type="PANTHER" id="PTHR35038:SF8">
    <property type="entry name" value="C-TYPE POLYHEME CYTOCHROME OMCC"/>
    <property type="match status" value="1"/>
</dbReference>
<dbReference type="OrthoDB" id="9814800at2"/>
<feature type="repeat" description="TPR" evidence="2">
    <location>
        <begin position="493"/>
        <end position="526"/>
    </location>
</feature>
<feature type="domain" description="Cytochrome c-552/4" evidence="5">
    <location>
        <begin position="178"/>
        <end position="213"/>
    </location>
</feature>
<dbReference type="EMBL" id="JPOS01000098">
    <property type="protein sequence ID" value="KGE84994.1"/>
    <property type="molecule type" value="Genomic_DNA"/>
</dbReference>
<keyword evidence="7" id="KW-1185">Reference proteome</keyword>
<keyword evidence="1 3" id="KW-0732">Signal</keyword>
<organism evidence="6 7">
    <name type="scientific">Phaeodactylibacter xiamenensis</name>
    <dbReference type="NCBI Taxonomy" id="1524460"/>
    <lineage>
        <taxon>Bacteria</taxon>
        <taxon>Pseudomonadati</taxon>
        <taxon>Bacteroidota</taxon>
        <taxon>Saprospiria</taxon>
        <taxon>Saprospirales</taxon>
        <taxon>Haliscomenobacteraceae</taxon>
        <taxon>Phaeodactylibacter</taxon>
    </lineage>
</organism>
<protein>
    <recommendedName>
        <fullName evidence="8">Pilus assembly protein TadD</fullName>
    </recommendedName>
</protein>
<dbReference type="InterPro" id="IPR036280">
    <property type="entry name" value="Multihaem_cyt_sf"/>
</dbReference>
<comment type="caution">
    <text evidence="6">The sequence shown here is derived from an EMBL/GenBank/DDBJ whole genome shotgun (WGS) entry which is preliminary data.</text>
</comment>
<dbReference type="InterPro" id="IPR011990">
    <property type="entry name" value="TPR-like_helical_dom_sf"/>
</dbReference>
<keyword evidence="2" id="KW-0802">TPR repeat</keyword>
<dbReference type="InterPro" id="IPR010177">
    <property type="entry name" value="Paired_CXXCH_1"/>
</dbReference>
<dbReference type="Gene3D" id="3.90.10.10">
    <property type="entry name" value="Cytochrome C3"/>
    <property type="match status" value="1"/>
</dbReference>
<dbReference type="InterPro" id="IPR023155">
    <property type="entry name" value="Cyt_c-552/4"/>
</dbReference>
<dbReference type="PANTHER" id="PTHR35038">
    <property type="entry name" value="DISSIMILATORY SULFITE REDUCTASE SIRA"/>
    <property type="match status" value="1"/>
</dbReference>
<dbReference type="AlphaFoldDB" id="A0A098RXS5"/>
<dbReference type="InterPro" id="IPR051829">
    <property type="entry name" value="Multiheme_Cytochr_ET"/>
</dbReference>
<proteinExistence type="predicted"/>
<dbReference type="Pfam" id="PF14559">
    <property type="entry name" value="TPR_19"/>
    <property type="match status" value="1"/>
</dbReference>
<evidence type="ECO:0008006" key="8">
    <source>
        <dbReference type="Google" id="ProtNLM"/>
    </source>
</evidence>
<reference evidence="6 7" key="1">
    <citation type="journal article" date="2014" name="Int. J. Syst. Evol. Microbiol.">
        <title>Phaeodactylibacter xiamenensis gen. nov., sp. nov., a member of the family Saprospiraceae isolated from the marine alga Phaeodactylum tricornutum.</title>
        <authorList>
            <person name="Chen Z.Jr."/>
            <person name="Lei X."/>
            <person name="Lai Q."/>
            <person name="Li Y."/>
            <person name="Zhang B."/>
            <person name="Zhang J."/>
            <person name="Zhang H."/>
            <person name="Yang L."/>
            <person name="Zheng W."/>
            <person name="Tian Y."/>
            <person name="Yu Z."/>
            <person name="Xu H.Jr."/>
            <person name="Zheng T."/>
        </authorList>
    </citation>
    <scope>NUCLEOTIDE SEQUENCE [LARGE SCALE GENOMIC DNA]</scope>
    <source>
        <strain evidence="6 7">KD52</strain>
    </source>
</reference>
<name>A0A098RXS5_9BACT</name>
<dbReference type="SUPFAM" id="SSF48452">
    <property type="entry name" value="TPR-like"/>
    <property type="match status" value="1"/>
</dbReference>
<dbReference type="STRING" id="1524460.IX84_30745"/>
<evidence type="ECO:0000259" key="5">
    <source>
        <dbReference type="Pfam" id="PF13435"/>
    </source>
</evidence>
<accession>A0A098RXS5</accession>
<dbReference type="SUPFAM" id="SSF48695">
    <property type="entry name" value="Multiheme cytochromes"/>
    <property type="match status" value="1"/>
</dbReference>
<dbReference type="SMART" id="SM00028">
    <property type="entry name" value="TPR"/>
    <property type="match status" value="4"/>
</dbReference>
<dbReference type="Pfam" id="PF13435">
    <property type="entry name" value="Cytochrome_C554"/>
    <property type="match status" value="1"/>
</dbReference>
<feature type="signal peptide" evidence="3">
    <location>
        <begin position="1"/>
        <end position="16"/>
    </location>
</feature>
<evidence type="ECO:0000256" key="3">
    <source>
        <dbReference type="SAM" id="SignalP"/>
    </source>
</evidence>